<sequence length="83" mass="9555">MRRSHGLLCDLFWVDPYPSFRGESDSEPHPALAPSTMFVHNQTRGCSLFYTYEAACQFLERNRLSQKMTVHLPPFCCLPSSPF</sequence>
<evidence type="ECO:0000313" key="1">
    <source>
        <dbReference type="EMBL" id="TFK72445.1"/>
    </source>
</evidence>
<keyword evidence="2" id="KW-1185">Reference proteome</keyword>
<accession>A0ACD3B2Y4</accession>
<organism evidence="1 2">
    <name type="scientific">Pluteus cervinus</name>
    <dbReference type="NCBI Taxonomy" id="181527"/>
    <lineage>
        <taxon>Eukaryota</taxon>
        <taxon>Fungi</taxon>
        <taxon>Dikarya</taxon>
        <taxon>Basidiomycota</taxon>
        <taxon>Agaricomycotina</taxon>
        <taxon>Agaricomycetes</taxon>
        <taxon>Agaricomycetidae</taxon>
        <taxon>Agaricales</taxon>
        <taxon>Pluteineae</taxon>
        <taxon>Pluteaceae</taxon>
        <taxon>Pluteus</taxon>
    </lineage>
</organism>
<reference evidence="1 2" key="1">
    <citation type="journal article" date="2019" name="Nat. Ecol. Evol.">
        <title>Megaphylogeny resolves global patterns of mushroom evolution.</title>
        <authorList>
            <person name="Varga T."/>
            <person name="Krizsan K."/>
            <person name="Foldi C."/>
            <person name="Dima B."/>
            <person name="Sanchez-Garcia M."/>
            <person name="Sanchez-Ramirez S."/>
            <person name="Szollosi G.J."/>
            <person name="Szarkandi J.G."/>
            <person name="Papp V."/>
            <person name="Albert L."/>
            <person name="Andreopoulos W."/>
            <person name="Angelini C."/>
            <person name="Antonin V."/>
            <person name="Barry K.W."/>
            <person name="Bougher N.L."/>
            <person name="Buchanan P."/>
            <person name="Buyck B."/>
            <person name="Bense V."/>
            <person name="Catcheside P."/>
            <person name="Chovatia M."/>
            <person name="Cooper J."/>
            <person name="Damon W."/>
            <person name="Desjardin D."/>
            <person name="Finy P."/>
            <person name="Geml J."/>
            <person name="Haridas S."/>
            <person name="Hughes K."/>
            <person name="Justo A."/>
            <person name="Karasinski D."/>
            <person name="Kautmanova I."/>
            <person name="Kiss B."/>
            <person name="Kocsube S."/>
            <person name="Kotiranta H."/>
            <person name="LaButti K.M."/>
            <person name="Lechner B.E."/>
            <person name="Liimatainen K."/>
            <person name="Lipzen A."/>
            <person name="Lukacs Z."/>
            <person name="Mihaltcheva S."/>
            <person name="Morgado L.N."/>
            <person name="Niskanen T."/>
            <person name="Noordeloos M.E."/>
            <person name="Ohm R.A."/>
            <person name="Ortiz-Santana B."/>
            <person name="Ovrebo C."/>
            <person name="Racz N."/>
            <person name="Riley R."/>
            <person name="Savchenko A."/>
            <person name="Shiryaev A."/>
            <person name="Soop K."/>
            <person name="Spirin V."/>
            <person name="Szebenyi C."/>
            <person name="Tomsovsky M."/>
            <person name="Tulloss R.E."/>
            <person name="Uehling J."/>
            <person name="Grigoriev I.V."/>
            <person name="Vagvolgyi C."/>
            <person name="Papp T."/>
            <person name="Martin F.M."/>
            <person name="Miettinen O."/>
            <person name="Hibbett D.S."/>
            <person name="Nagy L.G."/>
        </authorList>
    </citation>
    <scope>NUCLEOTIDE SEQUENCE [LARGE SCALE GENOMIC DNA]</scope>
    <source>
        <strain evidence="1 2">NL-1719</strain>
    </source>
</reference>
<evidence type="ECO:0000313" key="2">
    <source>
        <dbReference type="Proteomes" id="UP000308600"/>
    </source>
</evidence>
<proteinExistence type="predicted"/>
<gene>
    <name evidence="1" type="ORF">BDN72DRAFT_325573</name>
</gene>
<protein>
    <submittedName>
        <fullName evidence="1">Uncharacterized protein</fullName>
    </submittedName>
</protein>
<dbReference type="EMBL" id="ML208285">
    <property type="protein sequence ID" value="TFK72445.1"/>
    <property type="molecule type" value="Genomic_DNA"/>
</dbReference>
<dbReference type="Proteomes" id="UP000308600">
    <property type="component" value="Unassembled WGS sequence"/>
</dbReference>
<name>A0ACD3B2Y4_9AGAR</name>